<dbReference type="EMBL" id="QTSX02000956">
    <property type="protein sequence ID" value="KAJ9083655.1"/>
    <property type="molecule type" value="Genomic_DNA"/>
</dbReference>
<protein>
    <submittedName>
        <fullName evidence="1">Uncharacterized protein</fullName>
    </submittedName>
</protein>
<evidence type="ECO:0000313" key="2">
    <source>
        <dbReference type="Proteomes" id="UP001165960"/>
    </source>
</evidence>
<proteinExistence type="predicted"/>
<evidence type="ECO:0000313" key="1">
    <source>
        <dbReference type="EMBL" id="KAJ9083655.1"/>
    </source>
</evidence>
<organism evidence="1 2">
    <name type="scientific">Entomophthora muscae</name>
    <dbReference type="NCBI Taxonomy" id="34485"/>
    <lineage>
        <taxon>Eukaryota</taxon>
        <taxon>Fungi</taxon>
        <taxon>Fungi incertae sedis</taxon>
        <taxon>Zoopagomycota</taxon>
        <taxon>Entomophthoromycotina</taxon>
        <taxon>Entomophthoromycetes</taxon>
        <taxon>Entomophthorales</taxon>
        <taxon>Entomophthoraceae</taxon>
        <taxon>Entomophthora</taxon>
    </lineage>
</organism>
<keyword evidence="2" id="KW-1185">Reference proteome</keyword>
<comment type="caution">
    <text evidence="1">The sequence shown here is derived from an EMBL/GenBank/DDBJ whole genome shotgun (WGS) entry which is preliminary data.</text>
</comment>
<gene>
    <name evidence="1" type="ORF">DSO57_1032599</name>
</gene>
<sequence length="308" mass="34555">MASIASAGLILVILLVLAVYDAKMVNRISLRLTAVIALVDIVNHLNNMAHWTLGEGDFCVASAFLRFFGRQVYCFLNISIALNLHLILLLELRPEPSWEKYYWIFSFVVPLAMNLPPLALGMFGFNGERCFVRHAAGYKILLAINLPLVMLITFVYCSLISVLVMIRLRAKLTIVRNLSPDDSISDQSIQRKVEVSLKRLIFRISLYPVTCVISMSFYFFANVWNIAIYNNTTLLAFAMLGLTLTGILNLIAFLLDPTLQAAAAAMSKSLKERFTRDYSLADSPILLDPDLPPETNHQIHGNNNTKLL</sequence>
<name>A0ACC2UAA9_9FUNG</name>
<dbReference type="Proteomes" id="UP001165960">
    <property type="component" value="Unassembled WGS sequence"/>
</dbReference>
<reference evidence="1" key="1">
    <citation type="submission" date="2022-04" db="EMBL/GenBank/DDBJ databases">
        <title>Genome of the entomopathogenic fungus Entomophthora muscae.</title>
        <authorList>
            <person name="Elya C."/>
            <person name="Lovett B.R."/>
            <person name="Lee E."/>
            <person name="Macias A.M."/>
            <person name="Hajek A.E."/>
            <person name="De Bivort B.L."/>
            <person name="Kasson M.T."/>
            <person name="De Fine Licht H.H."/>
            <person name="Stajich J.E."/>
        </authorList>
    </citation>
    <scope>NUCLEOTIDE SEQUENCE</scope>
    <source>
        <strain evidence="1">Berkeley</strain>
    </source>
</reference>
<accession>A0ACC2UAA9</accession>